<evidence type="ECO:0000313" key="1">
    <source>
        <dbReference type="EMBL" id="KNZ45848.1"/>
    </source>
</evidence>
<organism evidence="1 2">
    <name type="scientific">Puccinia sorghi</name>
    <dbReference type="NCBI Taxonomy" id="27349"/>
    <lineage>
        <taxon>Eukaryota</taxon>
        <taxon>Fungi</taxon>
        <taxon>Dikarya</taxon>
        <taxon>Basidiomycota</taxon>
        <taxon>Pucciniomycotina</taxon>
        <taxon>Pucciniomycetes</taxon>
        <taxon>Pucciniales</taxon>
        <taxon>Pucciniaceae</taxon>
        <taxon>Puccinia</taxon>
    </lineage>
</organism>
<dbReference type="AlphaFoldDB" id="A0A0L6UBD8"/>
<keyword evidence="2" id="KW-1185">Reference proteome</keyword>
<dbReference type="EMBL" id="LAVV01013208">
    <property type="protein sequence ID" value="KNZ45848.1"/>
    <property type="molecule type" value="Genomic_DNA"/>
</dbReference>
<comment type="caution">
    <text evidence="1">The sequence shown here is derived from an EMBL/GenBank/DDBJ whole genome shotgun (WGS) entry which is preliminary data.</text>
</comment>
<accession>A0A0L6UBD8</accession>
<dbReference type="VEuPathDB" id="FungiDB:VP01_7742g1"/>
<evidence type="ECO:0008006" key="3">
    <source>
        <dbReference type="Google" id="ProtNLM"/>
    </source>
</evidence>
<evidence type="ECO:0000313" key="2">
    <source>
        <dbReference type="Proteomes" id="UP000037035"/>
    </source>
</evidence>
<name>A0A0L6UBD8_9BASI</name>
<proteinExistence type="predicted"/>
<feature type="non-terminal residue" evidence="1">
    <location>
        <position position="1"/>
    </location>
</feature>
<dbReference type="Proteomes" id="UP000037035">
    <property type="component" value="Unassembled WGS sequence"/>
</dbReference>
<dbReference type="SUPFAM" id="SSF53098">
    <property type="entry name" value="Ribonuclease H-like"/>
    <property type="match status" value="1"/>
</dbReference>
<gene>
    <name evidence="1" type="ORF">VP01_7742g1</name>
</gene>
<sequence length="213" mass="24606">ALKLQPCIKLFCEQNNLSKYDLTTNEWKRIQQLCDFLQPLNKAKNIISPDKTVTLVLVAPVYIWLIENIISVRINLYSMNNLIVTEIFYQKASIPLFNMTQSLDRNPCYFQMWSSKVYFYKQVCCHQEQITSKNAISNILYKKKKQNITSLDEEIDQYLNAKCEEEAHHPLAFWKSNSEQFPSNTSKLTFGIGCLSREGLAGYQDQVVGVVTG</sequence>
<dbReference type="OrthoDB" id="3252425at2759"/>
<protein>
    <recommendedName>
        <fullName evidence="3">HAT C-terminal dimerisation domain-containing protein</fullName>
    </recommendedName>
</protein>
<reference evidence="1 2" key="1">
    <citation type="submission" date="2015-08" db="EMBL/GenBank/DDBJ databases">
        <title>Next Generation Sequencing and Analysis of the Genome of Puccinia sorghi L Schw, the Causal Agent of Maize Common Rust.</title>
        <authorList>
            <person name="Rochi L."/>
            <person name="Burguener G."/>
            <person name="Darino M."/>
            <person name="Turjanski A."/>
            <person name="Kreff E."/>
            <person name="Dieguez M.J."/>
            <person name="Sacco F."/>
        </authorList>
    </citation>
    <scope>NUCLEOTIDE SEQUENCE [LARGE SCALE GENOMIC DNA]</scope>
    <source>
        <strain evidence="1 2">RO10H11247</strain>
    </source>
</reference>
<dbReference type="InterPro" id="IPR012337">
    <property type="entry name" value="RNaseH-like_sf"/>
</dbReference>